<comment type="subcellular location">
    <subcellularLocation>
        <location evidence="2">Cell membrane</location>
        <topology evidence="2">Multi-pass membrane protein</topology>
    </subcellularLocation>
</comment>
<dbReference type="InterPro" id="IPR004358">
    <property type="entry name" value="Sig_transdc_His_kin-like_C"/>
</dbReference>
<proteinExistence type="predicted"/>
<reference evidence="16" key="1">
    <citation type="journal article" date="2014" name="Front. Microbiol.">
        <title>High frequency of phylogenetically diverse reductive dehalogenase-homologous genes in deep subseafloor sedimentary metagenomes.</title>
        <authorList>
            <person name="Kawai M."/>
            <person name="Futagami T."/>
            <person name="Toyoda A."/>
            <person name="Takaki Y."/>
            <person name="Nishi S."/>
            <person name="Hori S."/>
            <person name="Arai W."/>
            <person name="Tsubouchi T."/>
            <person name="Morono Y."/>
            <person name="Uchiyama I."/>
            <person name="Ito T."/>
            <person name="Fujiyama A."/>
            <person name="Inagaki F."/>
            <person name="Takami H."/>
        </authorList>
    </citation>
    <scope>NUCLEOTIDE SEQUENCE</scope>
    <source>
        <strain evidence="16">Expedition CK06-06</strain>
    </source>
</reference>
<dbReference type="SMART" id="SM00387">
    <property type="entry name" value="HATPase_c"/>
    <property type="match status" value="1"/>
</dbReference>
<dbReference type="Pfam" id="PF00672">
    <property type="entry name" value="HAMP"/>
    <property type="match status" value="1"/>
</dbReference>
<keyword evidence="13" id="KW-0472">Membrane</keyword>
<dbReference type="CDD" id="cd00082">
    <property type="entry name" value="HisKA"/>
    <property type="match status" value="1"/>
</dbReference>
<keyword evidence="6" id="KW-0808">Transferase</keyword>
<evidence type="ECO:0000256" key="13">
    <source>
        <dbReference type="ARBA" id="ARBA00023136"/>
    </source>
</evidence>
<dbReference type="InterPro" id="IPR003660">
    <property type="entry name" value="HAMP_dom"/>
</dbReference>
<dbReference type="GO" id="GO:0005886">
    <property type="term" value="C:plasma membrane"/>
    <property type="evidence" value="ECO:0007669"/>
    <property type="project" value="UniProtKB-SubCell"/>
</dbReference>
<dbReference type="SUPFAM" id="SSF55874">
    <property type="entry name" value="ATPase domain of HSP90 chaperone/DNA topoisomerase II/histidine kinase"/>
    <property type="match status" value="1"/>
</dbReference>
<feature type="non-terminal residue" evidence="16">
    <location>
        <position position="1"/>
    </location>
</feature>
<dbReference type="InterPro" id="IPR003594">
    <property type="entry name" value="HATPase_dom"/>
</dbReference>
<dbReference type="Gene3D" id="1.10.287.130">
    <property type="match status" value="1"/>
</dbReference>
<evidence type="ECO:0000256" key="3">
    <source>
        <dbReference type="ARBA" id="ARBA00012438"/>
    </source>
</evidence>
<evidence type="ECO:0000256" key="8">
    <source>
        <dbReference type="ARBA" id="ARBA00022741"/>
    </source>
</evidence>
<evidence type="ECO:0000256" key="6">
    <source>
        <dbReference type="ARBA" id="ARBA00022679"/>
    </source>
</evidence>
<dbReference type="CDD" id="cd06225">
    <property type="entry name" value="HAMP"/>
    <property type="match status" value="1"/>
</dbReference>
<feature type="domain" description="Histidine kinase" evidence="14">
    <location>
        <begin position="86"/>
        <end position="285"/>
    </location>
</feature>
<dbReference type="SUPFAM" id="SSF47384">
    <property type="entry name" value="Homodimeric domain of signal transducing histidine kinase"/>
    <property type="match status" value="1"/>
</dbReference>
<dbReference type="InterPro" id="IPR036890">
    <property type="entry name" value="HATPase_C_sf"/>
</dbReference>
<dbReference type="InterPro" id="IPR050398">
    <property type="entry name" value="HssS/ArlS-like"/>
</dbReference>
<accession>X1HD46</accession>
<dbReference type="Pfam" id="PF00512">
    <property type="entry name" value="HisKA"/>
    <property type="match status" value="1"/>
</dbReference>
<keyword evidence="9" id="KW-0418">Kinase</keyword>
<dbReference type="PROSITE" id="PS50885">
    <property type="entry name" value="HAMP"/>
    <property type="match status" value="1"/>
</dbReference>
<dbReference type="FunFam" id="3.30.565.10:FF:000006">
    <property type="entry name" value="Sensor histidine kinase WalK"/>
    <property type="match status" value="1"/>
</dbReference>
<evidence type="ECO:0000256" key="7">
    <source>
        <dbReference type="ARBA" id="ARBA00022692"/>
    </source>
</evidence>
<feature type="domain" description="HAMP" evidence="15">
    <location>
        <begin position="26"/>
        <end position="78"/>
    </location>
</feature>
<dbReference type="InterPro" id="IPR003661">
    <property type="entry name" value="HisK_dim/P_dom"/>
</dbReference>
<keyword evidence="7" id="KW-0812">Transmembrane</keyword>
<evidence type="ECO:0000256" key="2">
    <source>
        <dbReference type="ARBA" id="ARBA00004651"/>
    </source>
</evidence>
<organism evidence="16">
    <name type="scientific">marine sediment metagenome</name>
    <dbReference type="NCBI Taxonomy" id="412755"/>
    <lineage>
        <taxon>unclassified sequences</taxon>
        <taxon>metagenomes</taxon>
        <taxon>ecological metagenomes</taxon>
    </lineage>
</organism>
<evidence type="ECO:0000259" key="14">
    <source>
        <dbReference type="PROSITE" id="PS50109"/>
    </source>
</evidence>
<dbReference type="InterPro" id="IPR005467">
    <property type="entry name" value="His_kinase_dom"/>
</dbReference>
<dbReference type="PROSITE" id="PS50109">
    <property type="entry name" value="HIS_KIN"/>
    <property type="match status" value="1"/>
</dbReference>
<feature type="non-terminal residue" evidence="16">
    <location>
        <position position="285"/>
    </location>
</feature>
<evidence type="ECO:0000259" key="15">
    <source>
        <dbReference type="PROSITE" id="PS50885"/>
    </source>
</evidence>
<protein>
    <recommendedName>
        <fullName evidence="3">histidine kinase</fullName>
        <ecNumber evidence="3">2.7.13.3</ecNumber>
    </recommendedName>
</protein>
<keyword evidence="11" id="KW-1133">Transmembrane helix</keyword>
<evidence type="ECO:0000256" key="10">
    <source>
        <dbReference type="ARBA" id="ARBA00022840"/>
    </source>
</evidence>
<dbReference type="SMART" id="SM00388">
    <property type="entry name" value="HisKA"/>
    <property type="match status" value="1"/>
</dbReference>
<dbReference type="CDD" id="cd00075">
    <property type="entry name" value="HATPase"/>
    <property type="match status" value="1"/>
</dbReference>
<dbReference type="EMBL" id="BARU01020679">
    <property type="protein sequence ID" value="GAH51774.1"/>
    <property type="molecule type" value="Genomic_DNA"/>
</dbReference>
<keyword evidence="12" id="KW-0902">Two-component regulatory system</keyword>
<evidence type="ECO:0000256" key="1">
    <source>
        <dbReference type="ARBA" id="ARBA00000085"/>
    </source>
</evidence>
<evidence type="ECO:0000256" key="12">
    <source>
        <dbReference type="ARBA" id="ARBA00023012"/>
    </source>
</evidence>
<dbReference type="Gene3D" id="3.30.565.10">
    <property type="entry name" value="Histidine kinase-like ATPase, C-terminal domain"/>
    <property type="match status" value="1"/>
</dbReference>
<comment type="caution">
    <text evidence="16">The sequence shown here is derived from an EMBL/GenBank/DDBJ whole genome shotgun (WGS) entry which is preliminary data.</text>
</comment>
<name>X1HD46_9ZZZZ</name>
<dbReference type="PRINTS" id="PR00344">
    <property type="entry name" value="BCTRLSENSOR"/>
</dbReference>
<dbReference type="EC" id="2.7.13.3" evidence="3"/>
<evidence type="ECO:0000313" key="16">
    <source>
        <dbReference type="EMBL" id="GAH51774.1"/>
    </source>
</evidence>
<keyword evidence="10" id="KW-0067">ATP-binding</keyword>
<gene>
    <name evidence="16" type="ORF">S03H2_33928</name>
</gene>
<dbReference type="SMART" id="SM00304">
    <property type="entry name" value="HAMP"/>
    <property type="match status" value="1"/>
</dbReference>
<evidence type="ECO:0000256" key="5">
    <source>
        <dbReference type="ARBA" id="ARBA00022553"/>
    </source>
</evidence>
<dbReference type="Gene3D" id="6.10.340.10">
    <property type="match status" value="1"/>
</dbReference>
<dbReference type="GO" id="GO:0000155">
    <property type="term" value="F:phosphorelay sensor kinase activity"/>
    <property type="evidence" value="ECO:0007669"/>
    <property type="project" value="InterPro"/>
</dbReference>
<keyword evidence="5" id="KW-0597">Phosphoprotein</keyword>
<dbReference type="Pfam" id="PF02518">
    <property type="entry name" value="HATPase_c"/>
    <property type="match status" value="1"/>
</dbReference>
<dbReference type="SUPFAM" id="SSF158472">
    <property type="entry name" value="HAMP domain-like"/>
    <property type="match status" value="1"/>
</dbReference>
<sequence length="285" mass="31529">RINGVIVFSALIAALTALLLGVLLARNISRPVRELTAATKIIAKGELGHQVPVRTKDELGELASSFNKMSSDLEQSNKLRHQMTTNIAHDLRTPLSVILGYTEALSDGKLEGKSEVYDVIHREAQHLGYLIDDLRTLSLADAGELSLNRRYVSPYKLLKRTASAYMTQTKKQDIILEVKASEDLPKIEIDPDRMTQVLGNLVNNALRYTQKGGQIILSAKYYPVSVKGKNNTIHLKIHDNGAGIDPKDLPHIFERFYRGDKSRKQKEGETGLGLAIAKSIVEAHG</sequence>
<comment type="catalytic activity">
    <reaction evidence="1">
        <text>ATP + protein L-histidine = ADP + protein N-phospho-L-histidine.</text>
        <dbReference type="EC" id="2.7.13.3"/>
    </reaction>
</comment>
<evidence type="ECO:0000256" key="11">
    <source>
        <dbReference type="ARBA" id="ARBA00022989"/>
    </source>
</evidence>
<dbReference type="AlphaFoldDB" id="X1HD46"/>
<evidence type="ECO:0000256" key="9">
    <source>
        <dbReference type="ARBA" id="ARBA00022777"/>
    </source>
</evidence>
<dbReference type="PANTHER" id="PTHR45528">
    <property type="entry name" value="SENSOR HISTIDINE KINASE CPXA"/>
    <property type="match status" value="1"/>
</dbReference>
<dbReference type="PANTHER" id="PTHR45528:SF1">
    <property type="entry name" value="SENSOR HISTIDINE KINASE CPXA"/>
    <property type="match status" value="1"/>
</dbReference>
<keyword evidence="4" id="KW-1003">Cell membrane</keyword>
<dbReference type="GO" id="GO:0005524">
    <property type="term" value="F:ATP binding"/>
    <property type="evidence" value="ECO:0007669"/>
    <property type="project" value="UniProtKB-KW"/>
</dbReference>
<evidence type="ECO:0000256" key="4">
    <source>
        <dbReference type="ARBA" id="ARBA00022475"/>
    </source>
</evidence>
<dbReference type="InterPro" id="IPR036097">
    <property type="entry name" value="HisK_dim/P_sf"/>
</dbReference>
<keyword evidence="8" id="KW-0547">Nucleotide-binding</keyword>